<sequence length="76" mass="7968">MWDGSLHALPIPVVRSLSTNGCLLIVAGLARCVSGTVLESAQASSKSGHPYKSRLLICRGHPLVHRRTAALLPGLG</sequence>
<evidence type="ECO:0000313" key="1">
    <source>
        <dbReference type="EMBL" id="KAF6764318.1"/>
    </source>
</evidence>
<dbReference type="AlphaFoldDB" id="A0A8H6IH73"/>
<dbReference type="EMBL" id="JACGCI010000004">
    <property type="protein sequence ID" value="KAF6764318.1"/>
    <property type="molecule type" value="Genomic_DNA"/>
</dbReference>
<evidence type="ECO:0000313" key="2">
    <source>
        <dbReference type="Proteomes" id="UP000521943"/>
    </source>
</evidence>
<gene>
    <name evidence="1" type="ORF">DFP72DRAFT_420279</name>
</gene>
<keyword evidence="2" id="KW-1185">Reference proteome</keyword>
<dbReference type="Proteomes" id="UP000521943">
    <property type="component" value="Unassembled WGS sequence"/>
</dbReference>
<comment type="caution">
    <text evidence="1">The sequence shown here is derived from an EMBL/GenBank/DDBJ whole genome shotgun (WGS) entry which is preliminary data.</text>
</comment>
<protein>
    <submittedName>
        <fullName evidence="1">Uncharacterized protein</fullName>
    </submittedName>
</protein>
<name>A0A8H6IH73_9AGAR</name>
<accession>A0A8H6IH73</accession>
<proteinExistence type="predicted"/>
<organism evidence="1 2">
    <name type="scientific">Ephemerocybe angulata</name>
    <dbReference type="NCBI Taxonomy" id="980116"/>
    <lineage>
        <taxon>Eukaryota</taxon>
        <taxon>Fungi</taxon>
        <taxon>Dikarya</taxon>
        <taxon>Basidiomycota</taxon>
        <taxon>Agaricomycotina</taxon>
        <taxon>Agaricomycetes</taxon>
        <taxon>Agaricomycetidae</taxon>
        <taxon>Agaricales</taxon>
        <taxon>Agaricineae</taxon>
        <taxon>Psathyrellaceae</taxon>
        <taxon>Ephemerocybe</taxon>
    </lineage>
</organism>
<reference evidence="1 2" key="1">
    <citation type="submission" date="2020-07" db="EMBL/GenBank/DDBJ databases">
        <title>Comparative genomics of pyrophilous fungi reveals a link between fire events and developmental genes.</title>
        <authorList>
            <consortium name="DOE Joint Genome Institute"/>
            <person name="Steindorff A.S."/>
            <person name="Carver A."/>
            <person name="Calhoun S."/>
            <person name="Stillman K."/>
            <person name="Liu H."/>
            <person name="Lipzen A."/>
            <person name="Pangilinan J."/>
            <person name="Labutti K."/>
            <person name="Bruns T.D."/>
            <person name="Grigoriev I.V."/>
        </authorList>
    </citation>
    <scope>NUCLEOTIDE SEQUENCE [LARGE SCALE GENOMIC DNA]</scope>
    <source>
        <strain evidence="1 2">CBS 144469</strain>
    </source>
</reference>